<dbReference type="Pfam" id="PF02769">
    <property type="entry name" value="AIRS_C"/>
    <property type="match status" value="1"/>
</dbReference>
<dbReference type="Pfam" id="PF00586">
    <property type="entry name" value="AIRS"/>
    <property type="match status" value="1"/>
</dbReference>
<organism evidence="15 16">
    <name type="scientific">Lacticaseibacillus suilingensis</name>
    <dbReference type="NCBI Taxonomy" id="2799577"/>
    <lineage>
        <taxon>Bacteria</taxon>
        <taxon>Bacillati</taxon>
        <taxon>Bacillota</taxon>
        <taxon>Bacilli</taxon>
        <taxon>Lactobacillales</taxon>
        <taxon>Lactobacillaceae</taxon>
        <taxon>Lacticaseibacillus</taxon>
    </lineage>
</organism>
<comment type="catalytic activity">
    <reaction evidence="11 12">
        <text>2-formamido-N(1)-(5-O-phospho-beta-D-ribosyl)acetamidine + ATP = 5-amino-1-(5-phospho-beta-D-ribosyl)imidazole + ADP + phosphate + H(+)</text>
        <dbReference type="Rhea" id="RHEA:23032"/>
        <dbReference type="ChEBI" id="CHEBI:15378"/>
        <dbReference type="ChEBI" id="CHEBI:30616"/>
        <dbReference type="ChEBI" id="CHEBI:43474"/>
        <dbReference type="ChEBI" id="CHEBI:137981"/>
        <dbReference type="ChEBI" id="CHEBI:147287"/>
        <dbReference type="ChEBI" id="CHEBI:456216"/>
        <dbReference type="EC" id="6.3.3.1"/>
    </reaction>
</comment>
<dbReference type="RefSeq" id="WP_204118126.1">
    <property type="nucleotide sequence ID" value="NZ_BOLV01000002.1"/>
</dbReference>
<reference evidence="16" key="1">
    <citation type="journal article" date="2019" name="Int. J. Syst. Evol. Microbiol.">
        <title>The Global Catalogue of Microorganisms (GCM) 10K type strain sequencing project: providing services to taxonomists for standard genome sequencing and annotation.</title>
        <authorList>
            <consortium name="The Broad Institute Genomics Platform"/>
            <consortium name="The Broad Institute Genome Sequencing Center for Infectious Disease"/>
            <person name="Wu L."/>
            <person name="Ma J."/>
        </authorList>
    </citation>
    <scope>NUCLEOTIDE SEQUENCE [LARGE SCALE GENOMIC DNA]</scope>
    <source>
        <strain evidence="16">CCM 9110</strain>
    </source>
</reference>
<evidence type="ECO:0000256" key="7">
    <source>
        <dbReference type="ARBA" id="ARBA00022840"/>
    </source>
</evidence>
<evidence type="ECO:0000256" key="6">
    <source>
        <dbReference type="ARBA" id="ARBA00022741"/>
    </source>
</evidence>
<dbReference type="PANTHER" id="PTHR10520">
    <property type="entry name" value="TRIFUNCTIONAL PURINE BIOSYNTHETIC PROTEIN ADENOSINE-3-RELATED"/>
    <property type="match status" value="1"/>
</dbReference>
<dbReference type="NCBIfam" id="TIGR00878">
    <property type="entry name" value="purM"/>
    <property type="match status" value="1"/>
</dbReference>
<keyword evidence="16" id="KW-1185">Reference proteome</keyword>
<keyword evidence="12" id="KW-0658">Purine biosynthesis</keyword>
<evidence type="ECO:0000313" key="15">
    <source>
        <dbReference type="EMBL" id="MFD1399322.1"/>
    </source>
</evidence>
<evidence type="ECO:0000256" key="4">
    <source>
        <dbReference type="ARBA" id="ARBA00020367"/>
    </source>
</evidence>
<feature type="domain" description="PurM-like N-terminal" evidence="13">
    <location>
        <begin position="52"/>
        <end position="158"/>
    </location>
</feature>
<name>A0ABW4BJS7_9LACO</name>
<dbReference type="Proteomes" id="UP001597199">
    <property type="component" value="Unassembled WGS sequence"/>
</dbReference>
<evidence type="ECO:0000313" key="16">
    <source>
        <dbReference type="Proteomes" id="UP001597199"/>
    </source>
</evidence>
<evidence type="ECO:0000256" key="2">
    <source>
        <dbReference type="ARBA" id="ARBA00010280"/>
    </source>
</evidence>
<comment type="pathway">
    <text evidence="1 12">Purine metabolism; IMP biosynthesis via de novo pathway; 5-amino-1-(5-phospho-D-ribosyl)imidazole from N(2)-formyl-N(1)-(5-phospho-D-ribosyl)glycinamide: step 2/2.</text>
</comment>
<dbReference type="InterPro" id="IPR036921">
    <property type="entry name" value="PurM-like_N_sf"/>
</dbReference>
<evidence type="ECO:0000256" key="3">
    <source>
        <dbReference type="ARBA" id="ARBA00013047"/>
    </source>
</evidence>
<dbReference type="Gene3D" id="3.30.1330.10">
    <property type="entry name" value="PurM-like, N-terminal domain"/>
    <property type="match status" value="1"/>
</dbReference>
<dbReference type="InterPro" id="IPR016188">
    <property type="entry name" value="PurM-like_N"/>
</dbReference>
<dbReference type="EMBL" id="JBHTOA010000031">
    <property type="protein sequence ID" value="MFD1399322.1"/>
    <property type="molecule type" value="Genomic_DNA"/>
</dbReference>
<keyword evidence="12" id="KW-0963">Cytoplasm</keyword>
<dbReference type="InterPro" id="IPR010918">
    <property type="entry name" value="PurM-like_C_dom"/>
</dbReference>
<dbReference type="HAMAP" id="MF_00741">
    <property type="entry name" value="AIRS"/>
    <property type="match status" value="1"/>
</dbReference>
<evidence type="ECO:0000256" key="8">
    <source>
        <dbReference type="ARBA" id="ARBA00031908"/>
    </source>
</evidence>
<protein>
    <recommendedName>
        <fullName evidence="4 12">Phosphoribosylformylglycinamidine cyclo-ligase</fullName>
        <ecNumber evidence="3 12">6.3.3.1</ecNumber>
    </recommendedName>
    <alternativeName>
        <fullName evidence="9 12">AIR synthase</fullName>
    </alternativeName>
    <alternativeName>
        <fullName evidence="10 12">AIRS</fullName>
    </alternativeName>
    <alternativeName>
        <fullName evidence="8 12">Phosphoribosyl-aminoimidazole synthetase</fullName>
    </alternativeName>
</protein>
<dbReference type="EC" id="6.3.3.1" evidence="3 12"/>
<evidence type="ECO:0000259" key="13">
    <source>
        <dbReference type="Pfam" id="PF00586"/>
    </source>
</evidence>
<dbReference type="InterPro" id="IPR036676">
    <property type="entry name" value="PurM-like_C_sf"/>
</dbReference>
<dbReference type="SUPFAM" id="SSF55326">
    <property type="entry name" value="PurM N-terminal domain-like"/>
    <property type="match status" value="1"/>
</dbReference>
<evidence type="ECO:0000256" key="5">
    <source>
        <dbReference type="ARBA" id="ARBA00022598"/>
    </source>
</evidence>
<dbReference type="GO" id="GO:0004641">
    <property type="term" value="F:phosphoribosylformylglycinamidine cyclo-ligase activity"/>
    <property type="evidence" value="ECO:0007669"/>
    <property type="project" value="UniProtKB-EC"/>
</dbReference>
<proteinExistence type="inferred from homology"/>
<dbReference type="InterPro" id="IPR004733">
    <property type="entry name" value="PurM_cligase"/>
</dbReference>
<dbReference type="CDD" id="cd02196">
    <property type="entry name" value="PurM"/>
    <property type="match status" value="1"/>
</dbReference>
<evidence type="ECO:0000256" key="12">
    <source>
        <dbReference type="HAMAP-Rule" id="MF_00741"/>
    </source>
</evidence>
<sequence length="333" mass="35258">MAMDYKAAGVDIEAGNALVTNIKTVVAATQNANVLTGLGSFAAAYALPQVAEPVLVAATDGVGTKLLLALQCDQHDTIGIDLVAMVANDLIADGAKPLFFLDYMATDELQVDRAETVIKGIAYGCTLAHMALIGGETAEMPGMYPQHHYDLAGFAVGLASRQRLLPKHVAAGDVLIGLPSSGVHSNGFSLVRKLLAETNLGTMPLSDGTEMRTALLTPTRIYVDTVWPLIEENLIHGAAHITGGGFTDNVPRMLPDDLAARLTPWPWPELFTRIQQAGALTTAVMRQTFNLGIGMVLAVAPEHRAAVLQAVPHAKIIGQVVPRTTSAVEWEAL</sequence>
<dbReference type="PANTHER" id="PTHR10520:SF12">
    <property type="entry name" value="TRIFUNCTIONAL PURINE BIOSYNTHETIC PROTEIN ADENOSINE-3"/>
    <property type="match status" value="1"/>
</dbReference>
<evidence type="ECO:0000256" key="9">
    <source>
        <dbReference type="ARBA" id="ARBA00032931"/>
    </source>
</evidence>
<comment type="caution">
    <text evidence="15">The sequence shown here is derived from an EMBL/GenBank/DDBJ whole genome shotgun (WGS) entry which is preliminary data.</text>
</comment>
<dbReference type="Gene3D" id="3.90.650.10">
    <property type="entry name" value="PurM-like C-terminal domain"/>
    <property type="match status" value="1"/>
</dbReference>
<comment type="similarity">
    <text evidence="2 12">Belongs to the AIR synthase family.</text>
</comment>
<keyword evidence="5 12" id="KW-0436">Ligase</keyword>
<feature type="domain" description="PurM-like C-terminal" evidence="14">
    <location>
        <begin position="171"/>
        <end position="330"/>
    </location>
</feature>
<evidence type="ECO:0000256" key="10">
    <source>
        <dbReference type="ARBA" id="ARBA00033093"/>
    </source>
</evidence>
<evidence type="ECO:0000256" key="11">
    <source>
        <dbReference type="ARBA" id="ARBA00049057"/>
    </source>
</evidence>
<keyword evidence="6 12" id="KW-0547">Nucleotide-binding</keyword>
<comment type="subcellular location">
    <subcellularLocation>
        <location evidence="12">Cytoplasm</location>
    </subcellularLocation>
</comment>
<accession>A0ABW4BJS7</accession>
<keyword evidence="7 12" id="KW-0067">ATP-binding</keyword>
<dbReference type="SUPFAM" id="SSF56042">
    <property type="entry name" value="PurM C-terminal domain-like"/>
    <property type="match status" value="1"/>
</dbReference>
<evidence type="ECO:0000256" key="1">
    <source>
        <dbReference type="ARBA" id="ARBA00004686"/>
    </source>
</evidence>
<evidence type="ECO:0000259" key="14">
    <source>
        <dbReference type="Pfam" id="PF02769"/>
    </source>
</evidence>
<gene>
    <name evidence="12 15" type="primary">purM</name>
    <name evidence="15" type="ORF">ACFQ41_08360</name>
</gene>